<organism evidence="2 3">
    <name type="scientific">Phaeodactylibacter xiamenensis</name>
    <dbReference type="NCBI Taxonomy" id="1524460"/>
    <lineage>
        <taxon>Bacteria</taxon>
        <taxon>Pseudomonadati</taxon>
        <taxon>Bacteroidota</taxon>
        <taxon>Saprospiria</taxon>
        <taxon>Saprospirales</taxon>
        <taxon>Haliscomenobacteraceae</taxon>
        <taxon>Phaeodactylibacter</taxon>
    </lineage>
</organism>
<dbReference type="OrthoDB" id="667567at2"/>
<proteinExistence type="predicted"/>
<dbReference type="InterPro" id="IPR023393">
    <property type="entry name" value="START-like_dom_sf"/>
</dbReference>
<dbReference type="SUPFAM" id="SSF55961">
    <property type="entry name" value="Bet v1-like"/>
    <property type="match status" value="1"/>
</dbReference>
<evidence type="ECO:0000259" key="1">
    <source>
        <dbReference type="Pfam" id="PF19569"/>
    </source>
</evidence>
<feature type="domain" description="START-like" evidence="1">
    <location>
        <begin position="2"/>
        <end position="124"/>
    </location>
</feature>
<dbReference type="Pfam" id="PF19569">
    <property type="entry name" value="START_2"/>
    <property type="match status" value="1"/>
</dbReference>
<protein>
    <recommendedName>
        <fullName evidence="1">START-like domain-containing protein</fullName>
    </recommendedName>
</protein>
<dbReference type="InterPro" id="IPR045736">
    <property type="entry name" value="START_2"/>
</dbReference>
<comment type="caution">
    <text evidence="2">The sequence shown here is derived from an EMBL/GenBank/DDBJ whole genome shotgun (WGS) entry which is preliminary data.</text>
</comment>
<dbReference type="AlphaFoldDB" id="A0A098SAF3"/>
<dbReference type="Proteomes" id="UP000029736">
    <property type="component" value="Unassembled WGS sequence"/>
</dbReference>
<name>A0A098SAF3_9BACT</name>
<reference evidence="2 3" key="1">
    <citation type="journal article" date="2014" name="Int. J. Syst. Evol. Microbiol.">
        <title>Phaeodactylibacter xiamenensis gen. nov., sp. nov., a member of the family Saprospiraceae isolated from the marine alga Phaeodactylum tricornutum.</title>
        <authorList>
            <person name="Chen Z.Jr."/>
            <person name="Lei X."/>
            <person name="Lai Q."/>
            <person name="Li Y."/>
            <person name="Zhang B."/>
            <person name="Zhang J."/>
            <person name="Zhang H."/>
            <person name="Yang L."/>
            <person name="Zheng W."/>
            <person name="Tian Y."/>
            <person name="Yu Z."/>
            <person name="Xu H.Jr."/>
            <person name="Zheng T."/>
        </authorList>
    </citation>
    <scope>NUCLEOTIDE SEQUENCE [LARGE SCALE GENOMIC DNA]</scope>
    <source>
        <strain evidence="2 3">KD52</strain>
    </source>
</reference>
<evidence type="ECO:0000313" key="3">
    <source>
        <dbReference type="Proteomes" id="UP000029736"/>
    </source>
</evidence>
<dbReference type="Gene3D" id="3.30.530.20">
    <property type="match status" value="1"/>
</dbReference>
<evidence type="ECO:0000313" key="2">
    <source>
        <dbReference type="EMBL" id="KGE89514.1"/>
    </source>
</evidence>
<gene>
    <name evidence="2" type="ORF">IX84_01675</name>
</gene>
<dbReference type="RefSeq" id="WP_044216004.1">
    <property type="nucleotide sequence ID" value="NZ_CAKZLC010000172.1"/>
</dbReference>
<dbReference type="EMBL" id="JPOS01000004">
    <property type="protein sequence ID" value="KGE89514.1"/>
    <property type="molecule type" value="Genomic_DNA"/>
</dbReference>
<dbReference type="STRING" id="1524460.IX84_01675"/>
<keyword evidence="3" id="KW-1185">Reference proteome</keyword>
<sequence length="125" mass="14846">MERVKFTLEFIFKASPAIVYKFFTTPSCLVRWFCDEVDIQGETYTFSWSGSEEEAELIEDIENEKLRFRWEEAEEEEYLEFDISKSPVTGETILVITDFCDDDEVDDQKQLWHSQMEDLRKEMGG</sequence>
<accession>A0A098SAF3</accession>